<feature type="DNA-binding region" description="H-T-H motif" evidence="7">
    <location>
        <begin position="253"/>
        <end position="272"/>
    </location>
</feature>
<evidence type="ECO:0000256" key="6">
    <source>
        <dbReference type="ARBA" id="ARBA00023163"/>
    </source>
</evidence>
<gene>
    <name evidence="7 11" type="primary">rpoH</name>
    <name evidence="11" type="ORF">C9J12_06530</name>
</gene>
<evidence type="ECO:0000256" key="4">
    <source>
        <dbReference type="ARBA" id="ARBA00023082"/>
    </source>
</evidence>
<comment type="function">
    <text evidence="7">Sigma factors are initiation factors that promote the attachment of RNA polymerase to specific initiation sites and are then released. This sigma factor is involved in regulation of expression of heat shock genes.</text>
</comment>
<comment type="subunit">
    <text evidence="7">Interacts with the RNA polymerase core enzyme.</text>
</comment>
<evidence type="ECO:0000256" key="8">
    <source>
        <dbReference type="NCBIfam" id="TIGR02392"/>
    </source>
</evidence>
<evidence type="ECO:0000313" key="12">
    <source>
        <dbReference type="Proteomes" id="UP000240987"/>
    </source>
</evidence>
<dbReference type="Proteomes" id="UP000240987">
    <property type="component" value="Unassembled WGS sequence"/>
</dbReference>
<feature type="domain" description="RNA polymerase sigma-70" evidence="9">
    <location>
        <begin position="77"/>
        <end position="90"/>
    </location>
</feature>
<dbReference type="NCBIfam" id="NF005143">
    <property type="entry name" value="PRK06596.1"/>
    <property type="match status" value="1"/>
</dbReference>
<dbReference type="InterPro" id="IPR050813">
    <property type="entry name" value="Sigma-70_Factor"/>
</dbReference>
<evidence type="ECO:0000256" key="2">
    <source>
        <dbReference type="ARBA" id="ARBA00023015"/>
    </source>
</evidence>
<dbReference type="SUPFAM" id="SSF88946">
    <property type="entry name" value="Sigma2 domain of RNA polymerase sigma factors"/>
    <property type="match status" value="1"/>
</dbReference>
<dbReference type="NCBIfam" id="TIGR02392">
    <property type="entry name" value="rpoH_proteo"/>
    <property type="match status" value="1"/>
</dbReference>
<dbReference type="SUPFAM" id="SSF88659">
    <property type="entry name" value="Sigma3 and sigma4 domains of RNA polymerase sigma factors"/>
    <property type="match status" value="1"/>
</dbReference>
<dbReference type="PRINTS" id="PR00046">
    <property type="entry name" value="SIGMA70FCT"/>
</dbReference>
<dbReference type="NCBIfam" id="TIGR02937">
    <property type="entry name" value="sigma70-ECF"/>
    <property type="match status" value="1"/>
</dbReference>
<dbReference type="FunFam" id="1.10.10.10:FF:000285">
    <property type="entry name" value="RNA polymerase sigma factor RpoH"/>
    <property type="match status" value="1"/>
</dbReference>
<dbReference type="InterPro" id="IPR014284">
    <property type="entry name" value="RNA_pol_sigma-70_dom"/>
</dbReference>
<dbReference type="RefSeq" id="WP_107241985.1">
    <property type="nucleotide sequence ID" value="NZ_PYMJ01000005.1"/>
</dbReference>
<evidence type="ECO:0000256" key="3">
    <source>
        <dbReference type="ARBA" id="ARBA00023016"/>
    </source>
</evidence>
<dbReference type="PROSITE" id="PS00715">
    <property type="entry name" value="SIGMA70_1"/>
    <property type="match status" value="1"/>
</dbReference>
<comment type="subcellular location">
    <subcellularLocation>
        <location evidence="7">Cytoplasm</location>
    </subcellularLocation>
</comment>
<keyword evidence="3 7" id="KW-0346">Stress response</keyword>
<dbReference type="GO" id="GO:0016987">
    <property type="term" value="F:sigma factor activity"/>
    <property type="evidence" value="ECO:0007669"/>
    <property type="project" value="UniProtKB-UniRule"/>
</dbReference>
<evidence type="ECO:0000259" key="10">
    <source>
        <dbReference type="PROSITE" id="PS00716"/>
    </source>
</evidence>
<dbReference type="InterPro" id="IPR013325">
    <property type="entry name" value="RNA_pol_sigma_r2"/>
</dbReference>
<protein>
    <recommendedName>
        <fullName evidence="7 8">RNA polymerase sigma factor RpoH</fullName>
    </recommendedName>
    <alternativeName>
        <fullName evidence="7">RNA polymerase sigma-32 factor</fullName>
    </alternativeName>
</protein>
<dbReference type="GO" id="GO:0005737">
    <property type="term" value="C:cytoplasm"/>
    <property type="evidence" value="ECO:0007669"/>
    <property type="project" value="UniProtKB-SubCell"/>
</dbReference>
<feature type="short sequence motif" description="Interaction with polymerase core subunit RpoC" evidence="7">
    <location>
        <begin position="77"/>
        <end position="80"/>
    </location>
</feature>
<comment type="caution">
    <text evidence="7">Lacks conserved residue(s) required for the propagation of feature annotation.</text>
</comment>
<comment type="caution">
    <text evidence="11">The sequence shown here is derived from an EMBL/GenBank/DDBJ whole genome shotgun (WGS) entry which is preliminary data.</text>
</comment>
<evidence type="ECO:0000256" key="5">
    <source>
        <dbReference type="ARBA" id="ARBA00023125"/>
    </source>
</evidence>
<accession>A0A2T3JL59</accession>
<keyword evidence="5 7" id="KW-0238">DNA-binding</keyword>
<keyword evidence="12" id="KW-1185">Reference proteome</keyword>
<feature type="region of interest" description="Sigma-70 factor domain-2" evidence="7">
    <location>
        <begin position="53"/>
        <end position="122"/>
    </location>
</feature>
<dbReference type="FunFam" id="1.20.120.1810:FF:000001">
    <property type="entry name" value="RNA polymerase sigma factor RpoH"/>
    <property type="match status" value="1"/>
</dbReference>
<evidence type="ECO:0000256" key="7">
    <source>
        <dbReference type="HAMAP-Rule" id="MF_00961"/>
    </source>
</evidence>
<keyword evidence="4 7" id="KW-0731">Sigma factor</keyword>
<sequence>MAKEMSSMALISAGSLDSYIQTVNRHPMLTAEQEKELAERLHYDGDIEAAKGLVMSHMRFVVHVARGYSGYGLPIADLIQEGNIGLMKAVKRFNPEVGVRLVSFAVHWIKAEIHEYVLRNWRIVKVATTKAQRKLFFNLRKSKKRLGWFNNAEVEMVAEQLGVNPSEVREMESRLAAQDPAFELPNEDDDRDAGYTAPVYFLEDKASDVALSYEENNWENHTNNRLSNALAGLDERSQHIVRSRWLDDEKTTLQDLANHYGISAERVRQLEKNAMKKLKEAVGDFY</sequence>
<dbReference type="Pfam" id="PF04542">
    <property type="entry name" value="Sigma70_r2"/>
    <property type="match status" value="1"/>
</dbReference>
<keyword evidence="6 7" id="KW-0804">Transcription</keyword>
<dbReference type="GO" id="GO:0009408">
    <property type="term" value="P:response to heat"/>
    <property type="evidence" value="ECO:0007669"/>
    <property type="project" value="UniProtKB-UniRule"/>
</dbReference>
<feature type="domain" description="RNA polymerase sigma-70" evidence="10">
    <location>
        <begin position="252"/>
        <end position="278"/>
    </location>
</feature>
<name>A0A2T3JL59_9GAMM</name>
<dbReference type="Pfam" id="PF04545">
    <property type="entry name" value="Sigma70_r4"/>
    <property type="match status" value="1"/>
</dbReference>
<dbReference type="CDD" id="cd06171">
    <property type="entry name" value="Sigma70_r4"/>
    <property type="match status" value="1"/>
</dbReference>
<proteinExistence type="inferred from homology"/>
<dbReference type="EMBL" id="PYMJ01000005">
    <property type="protein sequence ID" value="PSU49767.1"/>
    <property type="molecule type" value="Genomic_DNA"/>
</dbReference>
<dbReference type="InterPro" id="IPR013324">
    <property type="entry name" value="RNA_pol_sigma_r3/r4-like"/>
</dbReference>
<dbReference type="Gene3D" id="1.20.120.1810">
    <property type="match status" value="1"/>
</dbReference>
<dbReference type="OrthoDB" id="9809557at2"/>
<dbReference type="PIRSF" id="PIRSF000770">
    <property type="entry name" value="RNA_pol_sigma-SigE/K"/>
    <property type="match status" value="1"/>
</dbReference>
<dbReference type="PROSITE" id="PS00716">
    <property type="entry name" value="SIGMA70_2"/>
    <property type="match status" value="1"/>
</dbReference>
<organism evidence="11 12">
    <name type="scientific">Photobacterium frigidiphilum</name>
    <dbReference type="NCBI Taxonomy" id="264736"/>
    <lineage>
        <taxon>Bacteria</taxon>
        <taxon>Pseudomonadati</taxon>
        <taxon>Pseudomonadota</taxon>
        <taxon>Gammaproteobacteria</taxon>
        <taxon>Vibrionales</taxon>
        <taxon>Vibrionaceae</taxon>
        <taxon>Photobacterium</taxon>
    </lineage>
</organism>
<evidence type="ECO:0000313" key="11">
    <source>
        <dbReference type="EMBL" id="PSU49767.1"/>
    </source>
</evidence>
<dbReference type="InterPro" id="IPR009042">
    <property type="entry name" value="RNA_pol_sigma70_r1_2"/>
</dbReference>
<comment type="similarity">
    <text evidence="7">Belongs to the sigma-70 factor family. RpoH subfamily.</text>
</comment>
<dbReference type="InterPro" id="IPR012759">
    <property type="entry name" value="RNA_pol_sigma_RpoH_proteobac"/>
</dbReference>
<dbReference type="InterPro" id="IPR007630">
    <property type="entry name" value="RNA_pol_sigma70_r4"/>
</dbReference>
<reference evidence="11 12" key="1">
    <citation type="submission" date="2018-01" db="EMBL/GenBank/DDBJ databases">
        <title>Whole genome sequencing of Histamine producing bacteria.</title>
        <authorList>
            <person name="Butler K."/>
        </authorList>
    </citation>
    <scope>NUCLEOTIDE SEQUENCE [LARGE SCALE GENOMIC DNA]</scope>
    <source>
        <strain evidence="11 12">JCM 12947</strain>
    </source>
</reference>
<dbReference type="HAMAP" id="MF_00961">
    <property type="entry name" value="Sigma70_RpoH"/>
    <property type="match status" value="1"/>
</dbReference>
<dbReference type="GO" id="GO:0003677">
    <property type="term" value="F:DNA binding"/>
    <property type="evidence" value="ECO:0007669"/>
    <property type="project" value="UniProtKB-UniRule"/>
</dbReference>
<dbReference type="InterPro" id="IPR007627">
    <property type="entry name" value="RNA_pol_sigma70_r2"/>
</dbReference>
<dbReference type="InterPro" id="IPR000943">
    <property type="entry name" value="RNA_pol_sigma70"/>
</dbReference>
<dbReference type="Gene3D" id="1.20.140.160">
    <property type="match status" value="1"/>
</dbReference>
<dbReference type="GO" id="GO:0006352">
    <property type="term" value="P:DNA-templated transcription initiation"/>
    <property type="evidence" value="ECO:0007669"/>
    <property type="project" value="UniProtKB-UniRule"/>
</dbReference>
<dbReference type="Pfam" id="PF00140">
    <property type="entry name" value="Sigma70_r1_2"/>
    <property type="match status" value="1"/>
</dbReference>
<evidence type="ECO:0000259" key="9">
    <source>
        <dbReference type="PROSITE" id="PS00715"/>
    </source>
</evidence>
<evidence type="ECO:0000256" key="1">
    <source>
        <dbReference type="ARBA" id="ARBA00022490"/>
    </source>
</evidence>
<dbReference type="PANTHER" id="PTHR30376">
    <property type="entry name" value="SIGMA FACTOR RPOH HEAT SHOCK RELATED"/>
    <property type="match status" value="1"/>
</dbReference>
<keyword evidence="1 7" id="KW-0963">Cytoplasm</keyword>
<keyword evidence="2 7" id="KW-0805">Transcription regulation</keyword>
<dbReference type="PANTHER" id="PTHR30376:SF3">
    <property type="entry name" value="RNA POLYMERASE SIGMA FACTOR RPOH"/>
    <property type="match status" value="1"/>
</dbReference>
<dbReference type="AlphaFoldDB" id="A0A2T3JL59"/>